<dbReference type="Gene3D" id="3.40.50.12610">
    <property type="match status" value="1"/>
</dbReference>
<feature type="region of interest" description="Disordered" evidence="16">
    <location>
        <begin position="1"/>
        <end position="32"/>
    </location>
</feature>
<evidence type="ECO:0000313" key="21">
    <source>
        <dbReference type="EMBL" id="PWV12335.1"/>
    </source>
</evidence>
<comment type="cofactor">
    <cofactor evidence="2">
        <name>Mg(2+)</name>
        <dbReference type="ChEBI" id="CHEBI:18420"/>
    </cofactor>
</comment>
<dbReference type="PANTHER" id="PTHR13872:SF1">
    <property type="entry name" value="DOLICHYL-DIPHOSPHOOLIGOSACCHARIDE--PROTEIN GLYCOSYLTRANSFERASE SUBUNIT STT3B"/>
    <property type="match status" value="1"/>
</dbReference>
<evidence type="ECO:0000256" key="9">
    <source>
        <dbReference type="ARBA" id="ARBA00022692"/>
    </source>
</evidence>
<comment type="cofactor">
    <cofactor evidence="1">
        <name>Mn(2+)</name>
        <dbReference type="ChEBI" id="CHEBI:29035"/>
    </cofactor>
</comment>
<feature type="transmembrane region" description="Helical" evidence="17">
    <location>
        <begin position="320"/>
        <end position="338"/>
    </location>
</feature>
<keyword evidence="9 17" id="KW-0812">Transmembrane</keyword>
<evidence type="ECO:0000256" key="11">
    <source>
        <dbReference type="ARBA" id="ARBA00022842"/>
    </source>
</evidence>
<dbReference type="VEuPathDB" id="TriTrypDB:ECC02_005355"/>
<gene>
    <name evidence="21" type="ORF">C3747_52g217</name>
    <name evidence="20" type="ORF">C3747_52g218</name>
</gene>
<evidence type="ECO:0000256" key="3">
    <source>
        <dbReference type="ARBA" id="ARBA00004127"/>
    </source>
</evidence>
<evidence type="ECO:0000313" key="20">
    <source>
        <dbReference type="EMBL" id="PWV12334.1"/>
    </source>
</evidence>
<evidence type="ECO:0000256" key="16">
    <source>
        <dbReference type="SAM" id="MobiDB-lite"/>
    </source>
</evidence>
<evidence type="ECO:0000256" key="15">
    <source>
        <dbReference type="ARBA" id="ARBA00048829"/>
    </source>
</evidence>
<feature type="compositionally biased region" description="Low complexity" evidence="16">
    <location>
        <begin position="1"/>
        <end position="15"/>
    </location>
</feature>
<dbReference type="VEuPathDB" id="TriTrypDB:C3747_52g218"/>
<dbReference type="Pfam" id="PF21436">
    <property type="entry name" value="STT3-PglB_core"/>
    <property type="match status" value="1"/>
</dbReference>
<dbReference type="VEuPathDB" id="TriTrypDB:TCDM_07896"/>
<dbReference type="VEuPathDB" id="TriTrypDB:BCY84_19713"/>
<evidence type="ECO:0000256" key="17">
    <source>
        <dbReference type="SAM" id="Phobius"/>
    </source>
</evidence>
<dbReference type="VEuPathDB" id="TriTrypDB:TcG_08497"/>
<feature type="transmembrane region" description="Helical" evidence="17">
    <location>
        <begin position="217"/>
        <end position="234"/>
    </location>
</feature>
<keyword evidence="7" id="KW-0328">Glycosyltransferase</keyword>
<dbReference type="InterPro" id="IPR048307">
    <property type="entry name" value="STT3_N"/>
</dbReference>
<dbReference type="VEuPathDB" id="TriTrypDB:TcCLB.505163.80"/>
<feature type="domain" description="Oligosaccharyl transferase STT3 N-terminal" evidence="18">
    <location>
        <begin position="89"/>
        <end position="469"/>
    </location>
</feature>
<keyword evidence="13 17" id="KW-0472">Membrane</keyword>
<evidence type="ECO:0000259" key="18">
    <source>
        <dbReference type="Pfam" id="PF02516"/>
    </source>
</evidence>
<dbReference type="UniPathway" id="UPA00378"/>
<dbReference type="InterPro" id="IPR003674">
    <property type="entry name" value="Oligo_trans_STT3"/>
</dbReference>
<feature type="transmembrane region" description="Helical" evidence="17">
    <location>
        <begin position="537"/>
        <end position="556"/>
    </location>
</feature>
<evidence type="ECO:0000256" key="6">
    <source>
        <dbReference type="ARBA" id="ARBA00012605"/>
    </source>
</evidence>
<keyword evidence="14" id="KW-0464">Manganese</keyword>
<evidence type="ECO:0000256" key="7">
    <source>
        <dbReference type="ARBA" id="ARBA00022676"/>
    </source>
</evidence>
<dbReference type="AlphaFoldDB" id="A0A2V2WVR9"/>
<keyword evidence="11" id="KW-0460">Magnesium</keyword>
<dbReference type="VEuPathDB" id="TriTrypDB:C4B63_15g14"/>
<keyword evidence="8 21" id="KW-0808">Transferase</keyword>
<dbReference type="GO" id="GO:0004579">
    <property type="term" value="F:dolichyl-diphosphooligosaccharide-protein glycotransferase activity"/>
    <property type="evidence" value="ECO:0007669"/>
    <property type="project" value="UniProtKB-EC"/>
</dbReference>
<evidence type="ECO:0000256" key="1">
    <source>
        <dbReference type="ARBA" id="ARBA00001936"/>
    </source>
</evidence>
<dbReference type="VEuPathDB" id="TriTrypDB:TcBrA4_0098970"/>
<dbReference type="VEuPathDB" id="TriTrypDB:C3747_52g217"/>
<dbReference type="VEuPathDB" id="TriTrypDB:TcCL_NonESM08704"/>
<feature type="transmembrane region" description="Helical" evidence="17">
    <location>
        <begin position="254"/>
        <end position="277"/>
    </location>
</feature>
<evidence type="ECO:0000256" key="5">
    <source>
        <dbReference type="ARBA" id="ARBA00010810"/>
    </source>
</evidence>
<comment type="catalytic activity">
    <reaction evidence="15">
        <text>a di-trans,poly-cis-dolichyl diphosphooligosaccharide + L-asparaginyl-[protein] = N(4)-(oligosaccharide-(1-&gt;4)-N-acetyl-beta-D-glucosaminyl-(1-&gt;4)-N-acetyl-beta-D-glucosaminyl)-L-asparaginyl-[protein] + a di-trans,poly-cis-dolichyl diphosphate + H(+)</text>
        <dbReference type="Rhea" id="RHEA:22980"/>
        <dbReference type="Rhea" id="RHEA-COMP:12804"/>
        <dbReference type="Rhea" id="RHEA-COMP:12805"/>
        <dbReference type="Rhea" id="RHEA-COMP:19506"/>
        <dbReference type="Rhea" id="RHEA-COMP:19509"/>
        <dbReference type="ChEBI" id="CHEBI:15378"/>
        <dbReference type="ChEBI" id="CHEBI:50347"/>
        <dbReference type="ChEBI" id="CHEBI:57497"/>
        <dbReference type="ChEBI" id="CHEBI:57570"/>
        <dbReference type="ChEBI" id="CHEBI:132529"/>
        <dbReference type="EC" id="2.4.99.18"/>
    </reaction>
</comment>
<dbReference type="VEuPathDB" id="TriTrypDB:TCSYLVIO_000321"/>
<dbReference type="VEuPathDB" id="TriTrypDB:Tc_MARK_3886"/>
<comment type="caution">
    <text evidence="21">The sequence shown here is derived from an EMBL/GenBank/DDBJ whole genome shotgun (WGS) entry which is preliminary data.</text>
</comment>
<comment type="pathway">
    <text evidence="4">Protein modification; protein glycosylation.</text>
</comment>
<feature type="transmembrane region" description="Helical" evidence="17">
    <location>
        <begin position="188"/>
        <end position="205"/>
    </location>
</feature>
<evidence type="ECO:0000256" key="14">
    <source>
        <dbReference type="ARBA" id="ARBA00023211"/>
    </source>
</evidence>
<evidence type="ECO:0000256" key="13">
    <source>
        <dbReference type="ARBA" id="ARBA00023136"/>
    </source>
</evidence>
<sequence length="836" mass="94170">MLSKGSAGNKGSAGKTPPTSTKSARAARTEKEATAVDDSSVENVYFLNAFPIPNSVLRTSRVCVLSLLMVTGTLEAYTLRLIPIHIYGKVIHEFDPWFNFRASEYLDEHGWDAFFHWYDYMSWYPLGRPVGTTIFPGLQITSVLIRRALSMLGVSMTMNDVCCLIPAWFGSVATVLAALLAYETWGSFSGAAMTAGLFAILPAHLMRSMAGEYDNECIAMAAMLLTFYLWVRSLRNAGSWPIGVLTGLAYGYMVSTWGGFIFVLNMVALHAAVCVFADWLRGRYDASLLWAYSLFFVVGTAVATRVPPVGWTPFKSLEQLMALLVFIFMWALHFSEILRRRADVPICSTKALRIRARVFMITCGVLVLAAALLAPQGYFGPLSSRVRALFVQHTRTGNPLVDSVAEHRPSSGGALWRLLHLCCPLWLIGMISQILLGEKENLRANTFMIWYSIMVFYFGCRMSRLILLTGPVAASYSGRVIGGLMDWAIRLLFWTNGESMKSKDSPTIRSKKLEKKGHLPNNNERSLQKRFQDAANLWPHGVRVTIAILVFAALLFNPMARSYNEDSIKMAHTLSNPRLMWYSMTEQNTPVLVDDYYVSYLWLRNNTPADARILAWWDYGYQITGIGNRTSLADGNTWNHEHIATIGKLLTSPVAKAHLLIRHLADYVLIWTGSRAEDLMKSPHMARIGNSVYRDICPGDDPLCSNFGFEDYDLSRPTPIMRMSLLYNLHVSGEHPSPAIDNMFRLAYRSRHGLVKIYKVMNVSAESKAWVADPKNRKCDAPGSWLCTGQYPPAKEIQEMLARRIDYGQLEDFNRGKRDDAYYRAYMRRIRNEGRG</sequence>
<name>A0A2V2WVR9_TRYCR</name>
<dbReference type="GO" id="GO:0046872">
    <property type="term" value="F:metal ion binding"/>
    <property type="evidence" value="ECO:0007669"/>
    <property type="project" value="UniProtKB-KW"/>
</dbReference>
<feature type="transmembrane region" description="Helical" evidence="17">
    <location>
        <begin position="448"/>
        <end position="467"/>
    </location>
</feature>
<feature type="transmembrane region" description="Helical" evidence="17">
    <location>
        <begin position="161"/>
        <end position="182"/>
    </location>
</feature>
<dbReference type="EMBL" id="PRFC01000052">
    <property type="protein sequence ID" value="PWV12335.1"/>
    <property type="molecule type" value="Genomic_DNA"/>
</dbReference>
<keyword evidence="12 17" id="KW-1133">Transmembrane helix</keyword>
<dbReference type="VEuPathDB" id="TriTrypDB:TcCLB.427355.10"/>
<evidence type="ECO:0000256" key="12">
    <source>
        <dbReference type="ARBA" id="ARBA00022989"/>
    </source>
</evidence>
<feature type="transmembrane region" description="Helical" evidence="17">
    <location>
        <begin position="358"/>
        <end position="379"/>
    </location>
</feature>
<comment type="similarity">
    <text evidence="5">Belongs to the STT3 family.</text>
</comment>
<feature type="transmembrane region" description="Helical" evidence="17">
    <location>
        <begin position="414"/>
        <end position="436"/>
    </location>
</feature>
<evidence type="ECO:0000256" key="10">
    <source>
        <dbReference type="ARBA" id="ARBA00022723"/>
    </source>
</evidence>
<dbReference type="GO" id="GO:0016020">
    <property type="term" value="C:membrane"/>
    <property type="evidence" value="ECO:0007669"/>
    <property type="project" value="InterPro"/>
</dbReference>
<feature type="region of interest" description="Disordered" evidence="16">
    <location>
        <begin position="500"/>
        <end position="523"/>
    </location>
</feature>
<feature type="transmembrane region" description="Helical" evidence="17">
    <location>
        <begin position="473"/>
        <end position="493"/>
    </location>
</feature>
<dbReference type="FunFam" id="3.40.50.12610:FF:000003">
    <property type="entry name" value="Oligosaccharyl transferase-like protein"/>
    <property type="match status" value="1"/>
</dbReference>
<accession>A0A2V2WVR9</accession>
<keyword evidence="10" id="KW-0479">Metal-binding</keyword>
<proteinExistence type="inferred from homology"/>
<dbReference type="EMBL" id="PRFC01000052">
    <property type="protein sequence ID" value="PWV12334.1"/>
    <property type="molecule type" value="Genomic_DNA"/>
</dbReference>
<comment type="subcellular location">
    <subcellularLocation>
        <location evidence="3">Endomembrane system</location>
        <topology evidence="3">Multi-pass membrane protein</topology>
    </subcellularLocation>
</comment>
<dbReference type="InterPro" id="IPR048999">
    <property type="entry name" value="STT3-PglB_core"/>
</dbReference>
<evidence type="ECO:0000313" key="22">
    <source>
        <dbReference type="Proteomes" id="UP000246078"/>
    </source>
</evidence>
<protein>
    <recommendedName>
        <fullName evidence="6">dolichyl-diphosphooligosaccharide--protein glycotransferase</fullName>
        <ecNumber evidence="6">2.4.99.18</ecNumber>
    </recommendedName>
</protein>
<reference evidence="21 22" key="1">
    <citation type="journal article" date="2018" name="Microb. Genom.">
        <title>Expanding an expanded genome: long-read sequencing of Trypanosoma cruzi.</title>
        <authorList>
            <person name="Berna L."/>
            <person name="Rodriguez M."/>
            <person name="Chiribao M.L."/>
            <person name="Parodi-Talice A."/>
            <person name="Pita S."/>
            <person name="Rijo G."/>
            <person name="Alvarez-Valin F."/>
            <person name="Robello C."/>
        </authorList>
    </citation>
    <scope>NUCLEOTIDE SEQUENCE [LARGE SCALE GENOMIC DNA]</scope>
    <source>
        <strain evidence="21 22">TCC</strain>
    </source>
</reference>
<evidence type="ECO:0000256" key="8">
    <source>
        <dbReference type="ARBA" id="ARBA00022679"/>
    </source>
</evidence>
<evidence type="ECO:0000256" key="4">
    <source>
        <dbReference type="ARBA" id="ARBA00004922"/>
    </source>
</evidence>
<feature type="transmembrane region" description="Helical" evidence="17">
    <location>
        <begin position="289"/>
        <end position="308"/>
    </location>
</feature>
<dbReference type="PANTHER" id="PTHR13872">
    <property type="entry name" value="DOLICHYL-DIPHOSPHOOLIGOSACCHARIDE--PROTEIN GLYCOSYLTRANSFERASE SUBUNIT"/>
    <property type="match status" value="1"/>
</dbReference>
<evidence type="ECO:0000256" key="2">
    <source>
        <dbReference type="ARBA" id="ARBA00001946"/>
    </source>
</evidence>
<feature type="domain" description="STT3/PglB/AglB core" evidence="19">
    <location>
        <begin position="613"/>
        <end position="668"/>
    </location>
</feature>
<evidence type="ECO:0000259" key="19">
    <source>
        <dbReference type="Pfam" id="PF21436"/>
    </source>
</evidence>
<organism evidence="21 22">
    <name type="scientific">Trypanosoma cruzi</name>
    <dbReference type="NCBI Taxonomy" id="5693"/>
    <lineage>
        <taxon>Eukaryota</taxon>
        <taxon>Discoba</taxon>
        <taxon>Euglenozoa</taxon>
        <taxon>Kinetoplastea</taxon>
        <taxon>Metakinetoplastina</taxon>
        <taxon>Trypanosomatida</taxon>
        <taxon>Trypanosomatidae</taxon>
        <taxon>Trypanosoma</taxon>
        <taxon>Schizotrypanum</taxon>
    </lineage>
</organism>
<dbReference type="GO" id="GO:0012505">
    <property type="term" value="C:endomembrane system"/>
    <property type="evidence" value="ECO:0007669"/>
    <property type="project" value="UniProtKB-SubCell"/>
</dbReference>
<dbReference type="Pfam" id="PF02516">
    <property type="entry name" value="STT3"/>
    <property type="match status" value="1"/>
</dbReference>
<dbReference type="EC" id="2.4.99.18" evidence="6"/>
<dbReference type="Proteomes" id="UP000246078">
    <property type="component" value="Unassembled WGS sequence"/>
</dbReference>